<feature type="region of interest" description="Disordered" evidence="1">
    <location>
        <begin position="382"/>
        <end position="415"/>
    </location>
</feature>
<gene>
    <name evidence="2" type="ORF">Poli38472_005995</name>
</gene>
<protein>
    <submittedName>
        <fullName evidence="2">Uncharacterized protein</fullName>
    </submittedName>
</protein>
<evidence type="ECO:0000256" key="1">
    <source>
        <dbReference type="SAM" id="MobiDB-lite"/>
    </source>
</evidence>
<dbReference type="EMBL" id="SPLM01000002">
    <property type="protein sequence ID" value="TMW68527.1"/>
    <property type="molecule type" value="Genomic_DNA"/>
</dbReference>
<dbReference type="AlphaFoldDB" id="A0A8K1CRK3"/>
<evidence type="ECO:0000313" key="2">
    <source>
        <dbReference type="EMBL" id="TMW68527.1"/>
    </source>
</evidence>
<name>A0A8K1CRK3_PYTOL</name>
<reference evidence="2" key="1">
    <citation type="submission" date="2019-03" db="EMBL/GenBank/DDBJ databases">
        <title>Long read genome sequence of the mycoparasitic Pythium oligandrum ATCC 38472 isolated from sugarbeet rhizosphere.</title>
        <authorList>
            <person name="Gaulin E."/>
        </authorList>
    </citation>
    <scope>NUCLEOTIDE SEQUENCE</scope>
    <source>
        <strain evidence="2">ATCC 38472_TT</strain>
    </source>
</reference>
<dbReference type="OrthoDB" id="167143at2759"/>
<feature type="compositionally biased region" description="Polar residues" evidence="1">
    <location>
        <begin position="181"/>
        <end position="196"/>
    </location>
</feature>
<comment type="caution">
    <text evidence="2">The sequence shown here is derived from an EMBL/GenBank/DDBJ whole genome shotgun (WGS) entry which is preliminary data.</text>
</comment>
<accession>A0A8K1CRK3</accession>
<sequence length="465" mass="53573">MAHAVMAPPVATDASFAEDDDDGVTDSRRNWGPEVTLKLVKIWKRVSEEHPDIGRLERMEMIYDEFQQSLDCANRSRKAVEDKLYTIKQMYHFIIKMNGNFKQGYRKSMPTWFELTKDERRAVRSLHRIRIPNISLEVFNVVDSVLNPYPQLLQPNENISTHMEVNQIISNLRQEEKNGDPQETSPVVSISETENGSSKDSENVEVLDNRRNWSYEVTIQLAKAWHTAVRSNRELRGAMLSQRVYNEFMSLVGGCSRSRKAIEDKMHSMKEMYRFIRTYNAECLPGSQKRPWFELTKGEKRHLRTTHNIRVPNLSVDVFNELDAFMNFGSDLLDASSTALLQVAQHYQSDHTSFASSGLTIDSTNKQQMAEMLMNRRLPGRTISDHIDTEPTRASQIRRLDPNEAGESPPSKRCRVDQEAGTIELLLQQLVALQQQAIVERRQQHQEQMHLLQAIVQRLPNPPGL</sequence>
<proteinExistence type="predicted"/>
<organism evidence="2 3">
    <name type="scientific">Pythium oligandrum</name>
    <name type="common">Mycoparasitic fungus</name>
    <dbReference type="NCBI Taxonomy" id="41045"/>
    <lineage>
        <taxon>Eukaryota</taxon>
        <taxon>Sar</taxon>
        <taxon>Stramenopiles</taxon>
        <taxon>Oomycota</taxon>
        <taxon>Peronosporomycetes</taxon>
        <taxon>Pythiales</taxon>
        <taxon>Pythiaceae</taxon>
        <taxon>Pythium</taxon>
    </lineage>
</organism>
<dbReference type="Proteomes" id="UP000794436">
    <property type="component" value="Unassembled WGS sequence"/>
</dbReference>
<feature type="region of interest" description="Disordered" evidence="1">
    <location>
        <begin position="173"/>
        <end position="204"/>
    </location>
</feature>
<keyword evidence="3" id="KW-1185">Reference proteome</keyword>
<evidence type="ECO:0000313" key="3">
    <source>
        <dbReference type="Proteomes" id="UP000794436"/>
    </source>
</evidence>